<protein>
    <submittedName>
        <fullName evidence="2">Uncharacterized protein</fullName>
    </submittedName>
</protein>
<organism evidence="2 3">
    <name type="scientific">Aeromonas salmonicida subsp. salmonicida 01-B526</name>
    <dbReference type="NCBI Taxonomy" id="1076135"/>
    <lineage>
        <taxon>Bacteria</taxon>
        <taxon>Pseudomonadati</taxon>
        <taxon>Pseudomonadota</taxon>
        <taxon>Gammaproteobacteria</taxon>
        <taxon>Aeromonadales</taxon>
        <taxon>Aeromonadaceae</taxon>
        <taxon>Aeromonas</taxon>
    </lineage>
</organism>
<feature type="region of interest" description="Disordered" evidence="1">
    <location>
        <begin position="1"/>
        <end position="31"/>
    </location>
</feature>
<dbReference type="EMBL" id="AGVO01000027">
    <property type="protein sequence ID" value="EHI53079.1"/>
    <property type="molecule type" value="Genomic_DNA"/>
</dbReference>
<dbReference type="Proteomes" id="UP000006428">
    <property type="component" value="Unassembled WGS sequence"/>
</dbReference>
<evidence type="ECO:0000256" key="1">
    <source>
        <dbReference type="SAM" id="MobiDB-lite"/>
    </source>
</evidence>
<gene>
    <name evidence="2" type="ORF">IYQ_07521</name>
</gene>
<keyword evidence="3" id="KW-1185">Reference proteome</keyword>
<reference evidence="2 3" key="1">
    <citation type="journal article" date="2012" name="Front. Microbiol.">
        <title>Draft Genome Sequence of the Virulent Strain 01-B526 of the Fish Pathogen Aeromonas salmonicida.</title>
        <authorList>
            <person name="Charette S.J."/>
            <person name="Brochu F."/>
            <person name="Boyle B."/>
            <person name="Filion G."/>
            <person name="Tanaka K.H."/>
            <person name="Derome N."/>
        </authorList>
    </citation>
    <scope>NUCLEOTIDE SEQUENCE [LARGE SCALE GENOMIC DNA]</scope>
    <source>
        <strain evidence="2 3">01-B526</strain>
    </source>
</reference>
<sequence length="56" mass="6197">MPYQGGDDEKQRHAQHHIDSLEPGHGAAPLTIAHQPGNQLIEAKCQFPTMTLHNQT</sequence>
<evidence type="ECO:0000313" key="2">
    <source>
        <dbReference type="EMBL" id="EHI53079.1"/>
    </source>
</evidence>
<name>A0ABN0E1T4_AERSS</name>
<proteinExistence type="predicted"/>
<feature type="compositionally biased region" description="Basic and acidic residues" evidence="1">
    <location>
        <begin position="7"/>
        <end position="22"/>
    </location>
</feature>
<comment type="caution">
    <text evidence="2">The sequence shown here is derived from an EMBL/GenBank/DDBJ whole genome shotgun (WGS) entry which is preliminary data.</text>
</comment>
<evidence type="ECO:0000313" key="3">
    <source>
        <dbReference type="Proteomes" id="UP000006428"/>
    </source>
</evidence>
<accession>A0ABN0E1T4</accession>